<dbReference type="PROSITE" id="PS51257">
    <property type="entry name" value="PROKAR_LIPOPROTEIN"/>
    <property type="match status" value="1"/>
</dbReference>
<evidence type="ECO:0000313" key="2">
    <source>
        <dbReference type="EMBL" id="MBP2079770.1"/>
    </source>
</evidence>
<comment type="caution">
    <text evidence="2">The sequence shown here is derived from an EMBL/GenBank/DDBJ whole genome shotgun (WGS) entry which is preliminary data.</text>
</comment>
<accession>A0A9X0YVS5</accession>
<evidence type="ECO:0000313" key="3">
    <source>
        <dbReference type="Proteomes" id="UP001138793"/>
    </source>
</evidence>
<evidence type="ECO:0008006" key="4">
    <source>
        <dbReference type="Google" id="ProtNLM"/>
    </source>
</evidence>
<proteinExistence type="predicted"/>
<feature type="signal peptide" evidence="1">
    <location>
        <begin position="1"/>
        <end position="18"/>
    </location>
</feature>
<evidence type="ECO:0000256" key="1">
    <source>
        <dbReference type="SAM" id="SignalP"/>
    </source>
</evidence>
<name>A0A9X0YVS5_9BACI</name>
<reference evidence="2" key="1">
    <citation type="submission" date="2021-03" db="EMBL/GenBank/DDBJ databases">
        <title>Genomic Encyclopedia of Type Strains, Phase IV (KMG-IV): sequencing the most valuable type-strain genomes for metagenomic binning, comparative biology and taxonomic classification.</title>
        <authorList>
            <person name="Goeker M."/>
        </authorList>
    </citation>
    <scope>NUCLEOTIDE SEQUENCE</scope>
    <source>
        <strain evidence="2">DSM 107338</strain>
    </source>
</reference>
<dbReference type="Proteomes" id="UP001138793">
    <property type="component" value="Unassembled WGS sequence"/>
</dbReference>
<sequence>MKKIIFFLAMVLILCACGGEEPVEVDHAKMLYDYTDLNEVDEDEIIMPHTTVNLHGEIQRKGEEINMAVSRLSDEDGIAHEGVVFENSNLLVVESIDKEKYLVLVEDRDEFNQWSEGDFITVTGTFEGINNSTYTPLIKANRIE</sequence>
<dbReference type="AlphaFoldDB" id="A0A9X0YVS5"/>
<keyword evidence="3" id="KW-1185">Reference proteome</keyword>
<gene>
    <name evidence="2" type="ORF">J2Z64_004069</name>
</gene>
<dbReference type="EMBL" id="JAGGMB010000020">
    <property type="protein sequence ID" value="MBP2079770.1"/>
    <property type="molecule type" value="Genomic_DNA"/>
</dbReference>
<organism evidence="2 3">
    <name type="scientific">Oceanobacillus polygoni</name>
    <dbReference type="NCBI Taxonomy" id="1235259"/>
    <lineage>
        <taxon>Bacteria</taxon>
        <taxon>Bacillati</taxon>
        <taxon>Bacillota</taxon>
        <taxon>Bacilli</taxon>
        <taxon>Bacillales</taxon>
        <taxon>Bacillaceae</taxon>
        <taxon>Oceanobacillus</taxon>
    </lineage>
</organism>
<dbReference type="OrthoDB" id="2720972at2"/>
<keyword evidence="1" id="KW-0732">Signal</keyword>
<feature type="chain" id="PRO_5040835887" description="DUF3221 domain-containing protein" evidence="1">
    <location>
        <begin position="19"/>
        <end position="144"/>
    </location>
</feature>
<protein>
    <recommendedName>
        <fullName evidence="4">DUF3221 domain-containing protein</fullName>
    </recommendedName>
</protein>
<dbReference type="RefSeq" id="WP_149475393.1">
    <property type="nucleotide sequence ID" value="NZ_JAGGMB010000020.1"/>
</dbReference>